<dbReference type="Proteomes" id="UP000681967">
    <property type="component" value="Unassembled WGS sequence"/>
</dbReference>
<dbReference type="EMBL" id="CAJOBH010072982">
    <property type="protein sequence ID" value="CAF4480680.1"/>
    <property type="molecule type" value="Genomic_DNA"/>
</dbReference>
<evidence type="ECO:0000313" key="2">
    <source>
        <dbReference type="EMBL" id="CAF4480680.1"/>
    </source>
</evidence>
<gene>
    <name evidence="2" type="ORF">BYL167_LOCUS35114</name>
</gene>
<proteinExistence type="predicted"/>
<feature type="region of interest" description="Disordered" evidence="1">
    <location>
        <begin position="38"/>
        <end position="66"/>
    </location>
</feature>
<feature type="non-terminal residue" evidence="2">
    <location>
        <position position="1"/>
    </location>
</feature>
<comment type="caution">
    <text evidence="2">The sequence shown here is derived from an EMBL/GenBank/DDBJ whole genome shotgun (WGS) entry which is preliminary data.</text>
</comment>
<feature type="compositionally biased region" description="Basic and acidic residues" evidence="1">
    <location>
        <begin position="51"/>
        <end position="66"/>
    </location>
</feature>
<evidence type="ECO:0000313" key="3">
    <source>
        <dbReference type="Proteomes" id="UP000681967"/>
    </source>
</evidence>
<organism evidence="2 3">
    <name type="scientific">Rotaria magnacalcarata</name>
    <dbReference type="NCBI Taxonomy" id="392030"/>
    <lineage>
        <taxon>Eukaryota</taxon>
        <taxon>Metazoa</taxon>
        <taxon>Spiralia</taxon>
        <taxon>Gnathifera</taxon>
        <taxon>Rotifera</taxon>
        <taxon>Eurotatoria</taxon>
        <taxon>Bdelloidea</taxon>
        <taxon>Philodinida</taxon>
        <taxon>Philodinidae</taxon>
        <taxon>Rotaria</taxon>
    </lineage>
</organism>
<name>A0A8S2X605_9BILA</name>
<protein>
    <submittedName>
        <fullName evidence="2">Uncharacterized protein</fullName>
    </submittedName>
</protein>
<evidence type="ECO:0000256" key="1">
    <source>
        <dbReference type="SAM" id="MobiDB-lite"/>
    </source>
</evidence>
<reference evidence="2" key="1">
    <citation type="submission" date="2021-02" db="EMBL/GenBank/DDBJ databases">
        <authorList>
            <person name="Nowell W R."/>
        </authorList>
    </citation>
    <scope>NUCLEOTIDE SEQUENCE</scope>
</reference>
<accession>A0A8S2X605</accession>
<sequence length="66" mass="7099">ILGRFSPNVNSLVVKLCKPPKARATAVQPKQMTLNGILKSGVGRLTSNDSEYSRTKPSDAADDKLD</sequence>
<dbReference type="AlphaFoldDB" id="A0A8S2X605"/>